<gene>
    <name evidence="2" type="ORF">GCM10022288_20400</name>
</gene>
<evidence type="ECO:0000313" key="2">
    <source>
        <dbReference type="EMBL" id="GAA4190697.1"/>
    </source>
</evidence>
<evidence type="ECO:0000256" key="1">
    <source>
        <dbReference type="SAM" id="MobiDB-lite"/>
    </source>
</evidence>
<feature type="region of interest" description="Disordered" evidence="1">
    <location>
        <begin position="178"/>
        <end position="206"/>
    </location>
</feature>
<proteinExistence type="predicted"/>
<dbReference type="Proteomes" id="UP001500213">
    <property type="component" value="Unassembled WGS sequence"/>
</dbReference>
<protein>
    <submittedName>
        <fullName evidence="2">DUF1684 domain-containing protein</fullName>
    </submittedName>
</protein>
<feature type="compositionally biased region" description="Basic and acidic residues" evidence="1">
    <location>
        <begin position="185"/>
        <end position="205"/>
    </location>
</feature>
<evidence type="ECO:0000313" key="3">
    <source>
        <dbReference type="Proteomes" id="UP001500213"/>
    </source>
</evidence>
<dbReference type="EMBL" id="BAABBX010000015">
    <property type="protein sequence ID" value="GAA4190697.1"/>
    <property type="molecule type" value="Genomic_DNA"/>
</dbReference>
<dbReference type="PANTHER" id="PTHR41913">
    <property type="entry name" value="DUF1684 DOMAIN-CONTAINING PROTEIN"/>
    <property type="match status" value="1"/>
</dbReference>
<comment type="caution">
    <text evidence="2">The sequence shown here is derived from an EMBL/GenBank/DDBJ whole genome shotgun (WGS) entry which is preliminary data.</text>
</comment>
<keyword evidence="3" id="KW-1185">Reference proteome</keyword>
<dbReference type="Pfam" id="PF07920">
    <property type="entry name" value="DUF1684"/>
    <property type="match status" value="2"/>
</dbReference>
<reference evidence="3" key="1">
    <citation type="journal article" date="2019" name="Int. J. Syst. Evol. Microbiol.">
        <title>The Global Catalogue of Microorganisms (GCM) 10K type strain sequencing project: providing services to taxonomists for standard genome sequencing and annotation.</title>
        <authorList>
            <consortium name="The Broad Institute Genomics Platform"/>
            <consortium name="The Broad Institute Genome Sequencing Center for Infectious Disease"/>
            <person name="Wu L."/>
            <person name="Ma J."/>
        </authorList>
    </citation>
    <scope>NUCLEOTIDE SEQUENCE [LARGE SCALE GENOMIC DNA]</scope>
    <source>
        <strain evidence="3">JCM 17593</strain>
    </source>
</reference>
<organism evidence="2 3">
    <name type="scientific">Gryllotalpicola kribbensis</name>
    <dbReference type="NCBI Taxonomy" id="993084"/>
    <lineage>
        <taxon>Bacteria</taxon>
        <taxon>Bacillati</taxon>
        <taxon>Actinomycetota</taxon>
        <taxon>Actinomycetes</taxon>
        <taxon>Micrococcales</taxon>
        <taxon>Microbacteriaceae</taxon>
        <taxon>Gryllotalpicola</taxon>
    </lineage>
</organism>
<dbReference type="RefSeq" id="WP_344776500.1">
    <property type="nucleotide sequence ID" value="NZ_BAABBX010000015.1"/>
</dbReference>
<dbReference type="InterPro" id="IPR012467">
    <property type="entry name" value="DUF1684"/>
</dbReference>
<accession>A0ABP8AUZ7</accession>
<dbReference type="PANTHER" id="PTHR41913:SF1">
    <property type="entry name" value="DUF1684 DOMAIN-CONTAINING PROTEIN"/>
    <property type="match status" value="1"/>
</dbReference>
<name>A0ABP8AUZ7_9MICO</name>
<sequence>MTDAARTALETLDWRRLTFELYEITRLAAESDGPAEAHAFWKLSRDRMLATHPASAILPEERESFTGVPVAPYDPAWRFEVEIEPAAEPRHWDVETGTDGVVPFELLGRAVLPGVGSLDVWRLRSYGGGLFIPVKDALAGKPGGTYGGGRYLVDTVKGAWLGGSAGGGGLDTPGFARATRPAEGGAERATRPAEGDAERPTRPAEGRPTVVLDFNFAYNPSCAYDPAWACPLALPSNTLSVEVPVGERMP</sequence>